<proteinExistence type="predicted"/>
<keyword evidence="1" id="KW-1133">Transmembrane helix</keyword>
<reference evidence="2" key="2">
    <citation type="submission" date="2021-03" db="UniProtKB">
        <authorList>
            <consortium name="EnsemblPlants"/>
        </authorList>
    </citation>
    <scope>IDENTIFICATION</scope>
</reference>
<reference evidence="2" key="1">
    <citation type="submission" date="2018-11" db="EMBL/GenBank/DDBJ databases">
        <authorList>
            <person name="Grassa J C."/>
        </authorList>
    </citation>
    <scope>NUCLEOTIDE SEQUENCE [LARGE SCALE GENOMIC DNA]</scope>
</reference>
<keyword evidence="1" id="KW-0812">Transmembrane</keyword>
<accession>A0A803QZT2</accession>
<evidence type="ECO:0000256" key="1">
    <source>
        <dbReference type="SAM" id="Phobius"/>
    </source>
</evidence>
<dbReference type="EMBL" id="UZAU01000377">
    <property type="status" value="NOT_ANNOTATED_CDS"/>
    <property type="molecule type" value="Genomic_DNA"/>
</dbReference>
<sequence length="80" mass="9040">MNLPAIQFLISLNSFMKQFQPLTRIIICRSIISTATLSVLGNRDYRRTSKTTFSLSSNTLMNFAIIHILGFLILIAYIGD</sequence>
<dbReference type="Gramene" id="novel_model_3364_5bd9a17a">
    <property type="protein sequence ID" value="cds.novel_model_3364_5bd9a17a"/>
    <property type="gene ID" value="novel_gene_1783_5bd9a17a"/>
</dbReference>
<feature type="transmembrane region" description="Helical" evidence="1">
    <location>
        <begin position="60"/>
        <end position="79"/>
    </location>
</feature>
<evidence type="ECO:0000313" key="3">
    <source>
        <dbReference type="Proteomes" id="UP000596661"/>
    </source>
</evidence>
<keyword evidence="1" id="KW-0472">Membrane</keyword>
<dbReference type="EnsemblPlants" id="novel_model_3364_5bd9a17a">
    <property type="protein sequence ID" value="cds.novel_model_3364_5bd9a17a"/>
    <property type="gene ID" value="novel_gene_1783_5bd9a17a"/>
</dbReference>
<dbReference type="AlphaFoldDB" id="A0A803QZT2"/>
<evidence type="ECO:0000313" key="2">
    <source>
        <dbReference type="EnsemblPlants" id="cds.novel_model_3364_5bd9a17a"/>
    </source>
</evidence>
<name>A0A803QZT2_CANSA</name>
<feature type="transmembrane region" description="Helical" evidence="1">
    <location>
        <begin position="21"/>
        <end position="40"/>
    </location>
</feature>
<keyword evidence="3" id="KW-1185">Reference proteome</keyword>
<protein>
    <submittedName>
        <fullName evidence="2">Uncharacterized protein</fullName>
    </submittedName>
</protein>
<dbReference type="Proteomes" id="UP000596661">
    <property type="component" value="Chromosome 4"/>
</dbReference>
<organism evidence="2 3">
    <name type="scientific">Cannabis sativa</name>
    <name type="common">Hemp</name>
    <name type="synonym">Marijuana</name>
    <dbReference type="NCBI Taxonomy" id="3483"/>
    <lineage>
        <taxon>Eukaryota</taxon>
        <taxon>Viridiplantae</taxon>
        <taxon>Streptophyta</taxon>
        <taxon>Embryophyta</taxon>
        <taxon>Tracheophyta</taxon>
        <taxon>Spermatophyta</taxon>
        <taxon>Magnoliopsida</taxon>
        <taxon>eudicotyledons</taxon>
        <taxon>Gunneridae</taxon>
        <taxon>Pentapetalae</taxon>
        <taxon>rosids</taxon>
        <taxon>fabids</taxon>
        <taxon>Rosales</taxon>
        <taxon>Cannabaceae</taxon>
        <taxon>Cannabis</taxon>
    </lineage>
</organism>